<dbReference type="STRING" id="161398.PP2015_240"/>
<dbReference type="Gene3D" id="3.60.10.10">
    <property type="entry name" value="Endonuclease/exonuclease/phosphatase"/>
    <property type="match status" value="1"/>
</dbReference>
<feature type="domain" description="Endonuclease/exonuclease/phosphatase" evidence="2">
    <location>
        <begin position="79"/>
        <end position="401"/>
    </location>
</feature>
<evidence type="ECO:0000256" key="1">
    <source>
        <dbReference type="SAM" id="SignalP"/>
    </source>
</evidence>
<dbReference type="InterPro" id="IPR036691">
    <property type="entry name" value="Endo/exonu/phosph_ase_sf"/>
</dbReference>
<keyword evidence="1" id="KW-0732">Signal</keyword>
<name>A0A0S2JYB3_9GAMM</name>
<feature type="chain" id="PRO_5006600813" description="Endonuclease/exonuclease/phosphatase domain-containing protein" evidence="1">
    <location>
        <begin position="19"/>
        <end position="419"/>
    </location>
</feature>
<dbReference type="Pfam" id="PF03372">
    <property type="entry name" value="Exo_endo_phos"/>
    <property type="match status" value="1"/>
</dbReference>
<organism evidence="3 4">
    <name type="scientific">Pseudoalteromonas phenolica</name>
    <dbReference type="NCBI Taxonomy" id="161398"/>
    <lineage>
        <taxon>Bacteria</taxon>
        <taxon>Pseudomonadati</taxon>
        <taxon>Pseudomonadota</taxon>
        <taxon>Gammaproteobacteria</taxon>
        <taxon>Alteromonadales</taxon>
        <taxon>Pseudoalteromonadaceae</taxon>
        <taxon>Pseudoalteromonas</taxon>
    </lineage>
</organism>
<dbReference type="PROSITE" id="PS51257">
    <property type="entry name" value="PROKAR_LIPOPROTEIN"/>
    <property type="match status" value="1"/>
</dbReference>
<dbReference type="SUPFAM" id="SSF56219">
    <property type="entry name" value="DNase I-like"/>
    <property type="match status" value="1"/>
</dbReference>
<dbReference type="PATRIC" id="fig|161398.10.peg.247"/>
<dbReference type="KEGG" id="pphe:PP2015_240"/>
<accession>A0A0S2JYB3</accession>
<sequence length="419" mass="46060">MNKSALAFCLLASLSVAGCSLNNLDTAESANLSSQETQSQTQTSDLGVPAKQGELRVAVFNAYLNRKNAGDILADVQSGDDTQIKKVAEIIQRVRPEVLLLAEFDYVADGSAVKALIKNYLNVSQNGVKGIDYPYFYLAESNTGIVTEFDLNNDGKAGVGGGDAYGFGVFPGQYAMVLLSQYPIITDEVRTFQKFLWKDMPNVTLPVNPETGEAWYNEEELEIFRLSSKSHWDVPVKVGNEVIHVLASHPTPPVFDGKEDRNGLRNHDEIRFWWDYVDPNASDYIYDDHGQKGGLGKNKRFVIMGDLNASPDEGNGTGNPMAKLFASEYINGNLTPISVGGVENAPNNQFAATHTADWKMRADYVIPSTFGIQVEQTAVFWPSKSDTNYHLVGPGLQSSDHRLVWSDITLSKQATDDTK</sequence>
<keyword evidence="4" id="KW-1185">Reference proteome</keyword>
<dbReference type="OrthoDB" id="9772604at2"/>
<feature type="signal peptide" evidence="1">
    <location>
        <begin position="1"/>
        <end position="18"/>
    </location>
</feature>
<evidence type="ECO:0000313" key="3">
    <source>
        <dbReference type="EMBL" id="ALO40767.1"/>
    </source>
</evidence>
<evidence type="ECO:0000259" key="2">
    <source>
        <dbReference type="Pfam" id="PF03372"/>
    </source>
</evidence>
<protein>
    <recommendedName>
        <fullName evidence="2">Endonuclease/exonuclease/phosphatase domain-containing protein</fullName>
    </recommendedName>
</protein>
<dbReference type="RefSeq" id="WP_083496482.1">
    <property type="nucleotide sequence ID" value="NZ_CP013187.1"/>
</dbReference>
<reference evidence="3 4" key="1">
    <citation type="submission" date="2015-11" db="EMBL/GenBank/DDBJ databases">
        <authorList>
            <person name="Zhang Y."/>
            <person name="Guo Z."/>
        </authorList>
    </citation>
    <scope>NUCLEOTIDE SEQUENCE [LARGE SCALE GENOMIC DNA]</scope>
    <source>
        <strain evidence="3 4">KCTC 12086</strain>
    </source>
</reference>
<dbReference type="Proteomes" id="UP000061457">
    <property type="component" value="Chromosome I"/>
</dbReference>
<dbReference type="AlphaFoldDB" id="A0A0S2JYB3"/>
<proteinExistence type="predicted"/>
<dbReference type="GO" id="GO:0003824">
    <property type="term" value="F:catalytic activity"/>
    <property type="evidence" value="ECO:0007669"/>
    <property type="project" value="InterPro"/>
</dbReference>
<dbReference type="InterPro" id="IPR005135">
    <property type="entry name" value="Endo/exonuclease/phosphatase"/>
</dbReference>
<evidence type="ECO:0000313" key="4">
    <source>
        <dbReference type="Proteomes" id="UP000061457"/>
    </source>
</evidence>
<gene>
    <name evidence="3" type="ORF">PP2015_240</name>
</gene>
<dbReference type="EMBL" id="CP013187">
    <property type="protein sequence ID" value="ALO40767.1"/>
    <property type="molecule type" value="Genomic_DNA"/>
</dbReference>